<reference evidence="1" key="1">
    <citation type="submission" date="2022-03" db="EMBL/GenBank/DDBJ databases">
        <title>De novo assembled genomes of Belliella spp. (Cyclobacteriaceae) strains.</title>
        <authorList>
            <person name="Szabo A."/>
            <person name="Korponai K."/>
            <person name="Felfoldi T."/>
        </authorList>
    </citation>
    <scope>NUCLEOTIDE SEQUENCE</scope>
    <source>
        <strain evidence="1">DSM 111904</strain>
    </source>
</reference>
<name>A0ABS9V1H4_9BACT</name>
<sequence>MYDFGIYDGDITFSREVSNGSQLMLTPRKEFEEDINYVLSVPLRKTIPGLQYHGSRRDFLTGMRLHLILIKF</sequence>
<evidence type="ECO:0000313" key="1">
    <source>
        <dbReference type="EMBL" id="MCH7410270.1"/>
    </source>
</evidence>
<proteinExistence type="predicted"/>
<keyword evidence="2" id="KW-1185">Reference proteome</keyword>
<dbReference type="Proteomes" id="UP001165489">
    <property type="component" value="Unassembled WGS sequence"/>
</dbReference>
<organism evidence="1 2">
    <name type="scientific">Belliella filtrata</name>
    <dbReference type="NCBI Taxonomy" id="2923435"/>
    <lineage>
        <taxon>Bacteria</taxon>
        <taxon>Pseudomonadati</taxon>
        <taxon>Bacteroidota</taxon>
        <taxon>Cytophagia</taxon>
        <taxon>Cytophagales</taxon>
        <taxon>Cyclobacteriaceae</taxon>
        <taxon>Belliella</taxon>
    </lineage>
</organism>
<protein>
    <submittedName>
        <fullName evidence="1">Uncharacterized protein</fullName>
    </submittedName>
</protein>
<dbReference type="RefSeq" id="WP_241348637.1">
    <property type="nucleotide sequence ID" value="NZ_JAKZGP010000033.1"/>
</dbReference>
<accession>A0ABS9V1H4</accession>
<evidence type="ECO:0000313" key="2">
    <source>
        <dbReference type="Proteomes" id="UP001165489"/>
    </source>
</evidence>
<dbReference type="EMBL" id="JAKZGP010000033">
    <property type="protein sequence ID" value="MCH7410270.1"/>
    <property type="molecule type" value="Genomic_DNA"/>
</dbReference>
<gene>
    <name evidence="1" type="ORF">MM239_12755</name>
</gene>
<comment type="caution">
    <text evidence="1">The sequence shown here is derived from an EMBL/GenBank/DDBJ whole genome shotgun (WGS) entry which is preliminary data.</text>
</comment>